<evidence type="ECO:0000256" key="4">
    <source>
        <dbReference type="ARBA" id="ARBA00022475"/>
    </source>
</evidence>
<evidence type="ECO:0000313" key="13">
    <source>
        <dbReference type="Proteomes" id="UP000279029"/>
    </source>
</evidence>
<dbReference type="OrthoDB" id="9805682at2"/>
<dbReference type="GO" id="GO:0015628">
    <property type="term" value="P:protein secretion by the type II secretion system"/>
    <property type="evidence" value="ECO:0007669"/>
    <property type="project" value="TreeGrafter"/>
</dbReference>
<evidence type="ECO:0000256" key="5">
    <source>
        <dbReference type="ARBA" id="ARBA00022519"/>
    </source>
</evidence>
<evidence type="ECO:0000256" key="9">
    <source>
        <dbReference type="RuleBase" id="RU003923"/>
    </source>
</evidence>
<dbReference type="PRINTS" id="PR00812">
    <property type="entry name" value="BCTERIALGSPF"/>
</dbReference>
<evidence type="ECO:0000256" key="2">
    <source>
        <dbReference type="ARBA" id="ARBA00005745"/>
    </source>
</evidence>
<dbReference type="AlphaFoldDB" id="A0A3P7S568"/>
<keyword evidence="6 9" id="KW-0812">Transmembrane</keyword>
<dbReference type="PANTHER" id="PTHR30012:SF0">
    <property type="entry name" value="TYPE II SECRETION SYSTEM PROTEIN F-RELATED"/>
    <property type="match status" value="1"/>
</dbReference>
<evidence type="ECO:0000256" key="1">
    <source>
        <dbReference type="ARBA" id="ARBA00004429"/>
    </source>
</evidence>
<dbReference type="Proteomes" id="UP000279029">
    <property type="component" value="Chromosome"/>
</dbReference>
<evidence type="ECO:0000256" key="10">
    <source>
        <dbReference type="SAM" id="Phobius"/>
    </source>
</evidence>
<feature type="domain" description="Type II secretion system protein GspF" evidence="11">
    <location>
        <begin position="66"/>
        <end position="189"/>
    </location>
</feature>
<dbReference type="PROSITE" id="PS00874">
    <property type="entry name" value="T2SP_F"/>
    <property type="match status" value="1"/>
</dbReference>
<evidence type="ECO:0000259" key="11">
    <source>
        <dbReference type="Pfam" id="PF00482"/>
    </source>
</evidence>
<dbReference type="Gene3D" id="1.20.81.30">
    <property type="entry name" value="Type II secretion system (T2SS), domain F"/>
    <property type="match status" value="2"/>
</dbReference>
<comment type="subcellular location">
    <subcellularLocation>
        <location evidence="1">Cell inner membrane</location>
        <topology evidence="1">Multi-pass membrane protein</topology>
    </subcellularLocation>
    <subcellularLocation>
        <location evidence="9">Cell membrane</location>
        <topology evidence="9">Multi-pass membrane protein</topology>
    </subcellularLocation>
</comment>
<dbReference type="Pfam" id="PF00482">
    <property type="entry name" value="T2SSF"/>
    <property type="match status" value="2"/>
</dbReference>
<keyword evidence="13" id="KW-1185">Reference proteome</keyword>
<keyword evidence="8 10" id="KW-0472">Membrane</keyword>
<evidence type="ECO:0000256" key="6">
    <source>
        <dbReference type="ARBA" id="ARBA00022692"/>
    </source>
</evidence>
<dbReference type="InterPro" id="IPR042094">
    <property type="entry name" value="T2SS_GspF_sf"/>
</dbReference>
<dbReference type="EMBL" id="LR130778">
    <property type="protein sequence ID" value="VDN47609.1"/>
    <property type="molecule type" value="Genomic_DNA"/>
</dbReference>
<feature type="transmembrane region" description="Helical" evidence="10">
    <location>
        <begin position="167"/>
        <end position="188"/>
    </location>
</feature>
<evidence type="ECO:0000256" key="7">
    <source>
        <dbReference type="ARBA" id="ARBA00022989"/>
    </source>
</evidence>
<dbReference type="FunFam" id="1.20.81.30:FF:000001">
    <property type="entry name" value="Type II secretion system protein F"/>
    <property type="match status" value="2"/>
</dbReference>
<evidence type="ECO:0000256" key="3">
    <source>
        <dbReference type="ARBA" id="ARBA00022448"/>
    </source>
</evidence>
<dbReference type="GO" id="GO:0005886">
    <property type="term" value="C:plasma membrane"/>
    <property type="evidence" value="ECO:0007669"/>
    <property type="project" value="UniProtKB-SubCell"/>
</dbReference>
<feature type="transmembrane region" description="Helical" evidence="10">
    <location>
        <begin position="372"/>
        <end position="393"/>
    </location>
</feature>
<proteinExistence type="inferred from homology"/>
<dbReference type="PANTHER" id="PTHR30012">
    <property type="entry name" value="GENERAL SECRETION PATHWAY PROTEIN"/>
    <property type="match status" value="1"/>
</dbReference>
<keyword evidence="4" id="KW-1003">Cell membrane</keyword>
<name>A0A3P7S568_9FIRM</name>
<reference evidence="12 13" key="1">
    <citation type="submission" date="2018-09" db="EMBL/GenBank/DDBJ databases">
        <authorList>
            <person name="Postec A."/>
        </authorList>
    </citation>
    <scope>NUCLEOTIDE SEQUENCE [LARGE SCALE GENOMIC DNA]</scope>
    <source>
        <strain evidence="12">70B-A</strain>
    </source>
</reference>
<dbReference type="InterPro" id="IPR001992">
    <property type="entry name" value="T2SS_GspF/T4SS_PilC_CS"/>
</dbReference>
<organism evidence="12 13">
    <name type="scientific">Petrocella atlantisensis</name>
    <dbReference type="NCBI Taxonomy" id="2173034"/>
    <lineage>
        <taxon>Bacteria</taxon>
        <taxon>Bacillati</taxon>
        <taxon>Bacillota</taxon>
        <taxon>Clostridia</taxon>
        <taxon>Lachnospirales</taxon>
        <taxon>Vallitaleaceae</taxon>
        <taxon>Petrocella</taxon>
    </lineage>
</organism>
<evidence type="ECO:0000256" key="8">
    <source>
        <dbReference type="ARBA" id="ARBA00023136"/>
    </source>
</evidence>
<feature type="transmembrane region" description="Helical" evidence="10">
    <location>
        <begin position="220"/>
        <end position="238"/>
    </location>
</feature>
<keyword evidence="3 9" id="KW-0813">Transport</keyword>
<feature type="domain" description="Type II secretion system protein GspF" evidence="11">
    <location>
        <begin position="269"/>
        <end position="391"/>
    </location>
</feature>
<accession>A0A3P7S568</accession>
<dbReference type="KEGG" id="cbar:PATL70BA_1720"/>
<comment type="similarity">
    <text evidence="2 9">Belongs to the GSP F family.</text>
</comment>
<dbReference type="InterPro" id="IPR003004">
    <property type="entry name" value="GspF/PilC"/>
</dbReference>
<dbReference type="RefSeq" id="WP_125136891.1">
    <property type="nucleotide sequence ID" value="NZ_LR130778.1"/>
</dbReference>
<evidence type="ECO:0000313" key="12">
    <source>
        <dbReference type="EMBL" id="VDN47609.1"/>
    </source>
</evidence>
<keyword evidence="7 10" id="KW-1133">Transmembrane helix</keyword>
<keyword evidence="5" id="KW-0997">Cell inner membrane</keyword>
<protein>
    <submittedName>
        <fullName evidence="12">Type II secretion system protein F</fullName>
    </submittedName>
</protein>
<sequence>MEYRYKAMKASGEMTEGVFMADSRQGVIEMLKSNNTYPVLIEEKVKIGTQEVTFTRSVSARDLSFFCRQLHAMLKAGSTITKTLDIMKRQVKNKRLKVALMEMYNDVQKGTVLSLSMKKFPRIFPELMVYMVESGELSGTLEIIFLRLSVYFEKEGKLKSKIRSAMVYPIILLVMSLLVVAFLVTFILPTFVKMFERSTVELPGLTKALLGLSEFARHNGIALFLVTIALLLIGYQYIHSEKGRRNIDRLKLRLPVLKDLNTKIITARFTRNLSTMLASGVPMLTALKNLSDIISNKIVSEAILGFRDEVQKGNELHLVVRESHLFPPMVDGMIEIGKESGTLDDILDKTADYYDDEVENALQRMVAMFEPMMILILAFIVGFIVIAMALPMFDMFKTIS</sequence>
<gene>
    <name evidence="12" type="ORF">PATL70BA_1720</name>
</gene>
<dbReference type="InterPro" id="IPR018076">
    <property type="entry name" value="T2SS_GspF_dom"/>
</dbReference>